<dbReference type="PANTHER" id="PTHR33064:SF37">
    <property type="entry name" value="RIBONUCLEASE H"/>
    <property type="match status" value="1"/>
</dbReference>
<dbReference type="EMBL" id="SBJO01000308">
    <property type="protein sequence ID" value="KAF9761549.1"/>
    <property type="molecule type" value="Genomic_DNA"/>
</dbReference>
<name>A0A9P6GWU2_9MICR</name>
<dbReference type="SUPFAM" id="SSF56672">
    <property type="entry name" value="DNA/RNA polymerases"/>
    <property type="match status" value="1"/>
</dbReference>
<dbReference type="PANTHER" id="PTHR33064">
    <property type="entry name" value="POL PROTEIN"/>
    <property type="match status" value="1"/>
</dbReference>
<protein>
    <submittedName>
        <fullName evidence="1">Retrovirus-related Pol polyprotein from transposon 17.6</fullName>
    </submittedName>
</protein>
<dbReference type="InterPro" id="IPR043128">
    <property type="entry name" value="Rev_trsase/Diguanyl_cyclase"/>
</dbReference>
<accession>A0A9P6GWU2</accession>
<evidence type="ECO:0000313" key="2">
    <source>
        <dbReference type="Proteomes" id="UP000740883"/>
    </source>
</evidence>
<dbReference type="AlphaFoldDB" id="A0A9P6GWU2"/>
<proteinExistence type="predicted"/>
<keyword evidence="2" id="KW-1185">Reference proteome</keyword>
<reference evidence="1 2" key="1">
    <citation type="journal article" date="2020" name="Genome Biol. Evol.">
        <title>Comparative genomics of strictly vertically transmitted, feminizing microsporidia endosymbionts of amphipod crustaceans.</title>
        <authorList>
            <person name="Cormier A."/>
            <person name="Chebbi M.A."/>
            <person name="Giraud I."/>
            <person name="Wattier R."/>
            <person name="Teixeira M."/>
            <person name="Gilbert C."/>
            <person name="Rigaud T."/>
            <person name="Cordaux R."/>
        </authorList>
    </citation>
    <scope>NUCLEOTIDE SEQUENCE [LARGE SCALE GENOMIC DNA]</scope>
    <source>
        <strain evidence="1 2">Ou3-Ou53</strain>
    </source>
</reference>
<sequence length="132" mass="15555">MNKFREVGLKVIPKKIQYRKEEAELIGVMIDGFKRKPAEITKNEAFEYKQSEFLRELRRFLGLAGWFGKFIKNFALITVVLTEALKTGKGFKWTEEMEEELKLIKEELRNMRSLKLPDYNKGFRLRTGACDT</sequence>
<evidence type="ECO:0000313" key="1">
    <source>
        <dbReference type="EMBL" id="KAF9761549.1"/>
    </source>
</evidence>
<organism evidence="1 2">
    <name type="scientific">Nosema granulosis</name>
    <dbReference type="NCBI Taxonomy" id="83296"/>
    <lineage>
        <taxon>Eukaryota</taxon>
        <taxon>Fungi</taxon>
        <taxon>Fungi incertae sedis</taxon>
        <taxon>Microsporidia</taxon>
        <taxon>Nosematidae</taxon>
        <taxon>Nosema</taxon>
    </lineage>
</organism>
<dbReference type="Proteomes" id="UP000740883">
    <property type="component" value="Unassembled WGS sequence"/>
</dbReference>
<dbReference type="Gene3D" id="3.30.70.270">
    <property type="match status" value="1"/>
</dbReference>
<gene>
    <name evidence="1" type="primary">pol_136</name>
    <name evidence="1" type="ORF">NGRA_2568</name>
</gene>
<dbReference type="InterPro" id="IPR051320">
    <property type="entry name" value="Viral_Replic_Matur_Polypro"/>
</dbReference>
<dbReference type="InterPro" id="IPR043502">
    <property type="entry name" value="DNA/RNA_pol_sf"/>
</dbReference>
<dbReference type="OrthoDB" id="5423428at2759"/>
<comment type="caution">
    <text evidence="1">The sequence shown here is derived from an EMBL/GenBank/DDBJ whole genome shotgun (WGS) entry which is preliminary data.</text>
</comment>